<dbReference type="SUPFAM" id="SSF55961">
    <property type="entry name" value="Bet v1-like"/>
    <property type="match status" value="1"/>
</dbReference>
<organism evidence="1 3">
    <name type="scientific">Rotaria socialis</name>
    <dbReference type="NCBI Taxonomy" id="392032"/>
    <lineage>
        <taxon>Eukaryota</taxon>
        <taxon>Metazoa</taxon>
        <taxon>Spiralia</taxon>
        <taxon>Gnathifera</taxon>
        <taxon>Rotifera</taxon>
        <taxon>Eurotatoria</taxon>
        <taxon>Bdelloidea</taxon>
        <taxon>Philodinida</taxon>
        <taxon>Philodinidae</taxon>
        <taxon>Rotaria</taxon>
    </lineage>
</organism>
<evidence type="ECO:0000313" key="2">
    <source>
        <dbReference type="EMBL" id="CAF4868369.1"/>
    </source>
</evidence>
<comment type="caution">
    <text evidence="1">The sequence shown here is derived from an EMBL/GenBank/DDBJ whole genome shotgun (WGS) entry which is preliminary data.</text>
</comment>
<accession>A0A817LMB6</accession>
<name>A0A817LMB6_9BILA</name>
<sequence>MSSSAETPSIHWPPKFAPDRCKTHVSNELEMSVSATHVWSWLIHARQWPSYYNNAQNVVFITDTESPILKENTRFTWRTFGMNLESQVREYVENERIAWDARGSLGLLVYHAWLIVPRPNGGCWVRTEEMQLGLLARMSNTFFPNRMYTQHQRWLERLQDMAKQGLPSEKEIPS</sequence>
<dbReference type="EMBL" id="CAJNXB010000067">
    <property type="protein sequence ID" value="CAF3016804.1"/>
    <property type="molecule type" value="Genomic_DNA"/>
</dbReference>
<evidence type="ECO:0000313" key="1">
    <source>
        <dbReference type="EMBL" id="CAF3016804.1"/>
    </source>
</evidence>
<dbReference type="OrthoDB" id="9991536at2759"/>
<dbReference type="Proteomes" id="UP000663825">
    <property type="component" value="Unassembled WGS sequence"/>
</dbReference>
<gene>
    <name evidence="1" type="ORF">TIS948_LOCUS2233</name>
    <name evidence="2" type="ORF">TOA249_LOCUS28285</name>
</gene>
<dbReference type="AlphaFoldDB" id="A0A817LMB6"/>
<protein>
    <submittedName>
        <fullName evidence="1">Uncharacterized protein</fullName>
    </submittedName>
</protein>
<reference evidence="1" key="1">
    <citation type="submission" date="2021-02" db="EMBL/GenBank/DDBJ databases">
        <authorList>
            <person name="Nowell W R."/>
        </authorList>
    </citation>
    <scope>NUCLEOTIDE SEQUENCE</scope>
</reference>
<dbReference type="Gene3D" id="3.30.530.20">
    <property type="match status" value="1"/>
</dbReference>
<dbReference type="EMBL" id="CAJOBS010003878">
    <property type="protein sequence ID" value="CAF4868369.1"/>
    <property type="molecule type" value="Genomic_DNA"/>
</dbReference>
<proteinExistence type="predicted"/>
<dbReference type="Proteomes" id="UP000663838">
    <property type="component" value="Unassembled WGS sequence"/>
</dbReference>
<evidence type="ECO:0000313" key="3">
    <source>
        <dbReference type="Proteomes" id="UP000663825"/>
    </source>
</evidence>
<dbReference type="InterPro" id="IPR023393">
    <property type="entry name" value="START-like_dom_sf"/>
</dbReference>